<gene>
    <name evidence="2" type="ORF">PADG_04086</name>
</gene>
<dbReference type="eggNOG" id="ENOG502SSNK">
    <property type="taxonomic scope" value="Eukaryota"/>
</dbReference>
<protein>
    <submittedName>
        <fullName evidence="2">Uncharacterized protein</fullName>
    </submittedName>
</protein>
<dbReference type="RefSeq" id="XP_010759713.1">
    <property type="nucleotide sequence ID" value="XM_010761411.1"/>
</dbReference>
<reference evidence="2 3" key="1">
    <citation type="journal article" date="2011" name="PLoS Genet.">
        <title>Comparative genomic analysis of human fungal pathogens causing paracoccidioidomycosis.</title>
        <authorList>
            <person name="Desjardins C.A."/>
            <person name="Champion M.D."/>
            <person name="Holder J.W."/>
            <person name="Muszewska A."/>
            <person name="Goldberg J."/>
            <person name="Bailao A.M."/>
            <person name="Brigido M.M."/>
            <person name="Ferreira M.E."/>
            <person name="Garcia A.M."/>
            <person name="Grynberg M."/>
            <person name="Gujja S."/>
            <person name="Heiman D.I."/>
            <person name="Henn M.R."/>
            <person name="Kodira C.D."/>
            <person name="Leon-Narvaez H."/>
            <person name="Longo L.V."/>
            <person name="Ma L.J."/>
            <person name="Malavazi I."/>
            <person name="Matsuo A.L."/>
            <person name="Morais F.V."/>
            <person name="Pereira M."/>
            <person name="Rodriguez-Brito S."/>
            <person name="Sakthikumar S."/>
            <person name="Salem-Izacc S.M."/>
            <person name="Sykes S.M."/>
            <person name="Teixeira M.M."/>
            <person name="Vallejo M.C."/>
            <person name="Walter M.E."/>
            <person name="Yandava C."/>
            <person name="Young S."/>
            <person name="Zeng Q."/>
            <person name="Zucker J."/>
            <person name="Felipe M.S."/>
            <person name="Goldman G.H."/>
            <person name="Haas B.J."/>
            <person name="McEwen J.G."/>
            <person name="Nino-Vega G."/>
            <person name="Puccia R."/>
            <person name="San-Blas G."/>
            <person name="Soares C.M."/>
            <person name="Birren B.W."/>
            <person name="Cuomo C.A."/>
        </authorList>
    </citation>
    <scope>NUCLEOTIDE SEQUENCE [LARGE SCALE GENOMIC DNA]</scope>
    <source>
        <strain evidence="2 3">Pb18</strain>
    </source>
</reference>
<evidence type="ECO:0000313" key="3">
    <source>
        <dbReference type="Proteomes" id="UP000001628"/>
    </source>
</evidence>
<dbReference type="VEuPathDB" id="FungiDB:PADG_04086"/>
<dbReference type="AlphaFoldDB" id="C1GA00"/>
<feature type="region of interest" description="Disordered" evidence="1">
    <location>
        <begin position="135"/>
        <end position="211"/>
    </location>
</feature>
<dbReference type="OrthoDB" id="5426872at2759"/>
<proteinExistence type="predicted"/>
<feature type="compositionally biased region" description="Acidic residues" evidence="1">
    <location>
        <begin position="138"/>
        <end position="160"/>
    </location>
</feature>
<accession>C1GA00</accession>
<sequence length="211" mass="22423">MAFQSTPNPLPPTIIHPSKSKTHRISPSAAHEFLTAYLNRATTDPSLQPNSILTAHGPTSASTGSAPNLIIHNLKRVQAGLAGEVLGRDLTFAKPEDGGPVLLMSEMMEGDGEDWSGKGKVVNDGWQDLESWEREQEVVDAGEGDGDGDGDGGGDVEEGDQVPVGMRMDVDAGDGVVGGGEVGIDKEERKRRKKERRKAEKKVKSKTAAVT</sequence>
<name>C1GA00_PARBD</name>
<dbReference type="KEGG" id="pbn:PADG_04086"/>
<dbReference type="GeneID" id="22583279"/>
<dbReference type="OMA" id="SYEREQT"/>
<evidence type="ECO:0000313" key="2">
    <source>
        <dbReference type="EMBL" id="EEH48002.1"/>
    </source>
</evidence>
<feature type="compositionally biased region" description="Basic residues" evidence="1">
    <location>
        <begin position="189"/>
        <end position="205"/>
    </location>
</feature>
<feature type="region of interest" description="Disordered" evidence="1">
    <location>
        <begin position="1"/>
        <end position="24"/>
    </location>
</feature>
<dbReference type="HOGENOM" id="CLU_085155_0_0_1"/>
<keyword evidence="3" id="KW-1185">Reference proteome</keyword>
<dbReference type="Proteomes" id="UP000001628">
    <property type="component" value="Unassembled WGS sequence"/>
</dbReference>
<evidence type="ECO:0000256" key="1">
    <source>
        <dbReference type="SAM" id="MobiDB-lite"/>
    </source>
</evidence>
<organism evidence="2 3">
    <name type="scientific">Paracoccidioides brasiliensis (strain Pb18)</name>
    <dbReference type="NCBI Taxonomy" id="502780"/>
    <lineage>
        <taxon>Eukaryota</taxon>
        <taxon>Fungi</taxon>
        <taxon>Dikarya</taxon>
        <taxon>Ascomycota</taxon>
        <taxon>Pezizomycotina</taxon>
        <taxon>Eurotiomycetes</taxon>
        <taxon>Eurotiomycetidae</taxon>
        <taxon>Onygenales</taxon>
        <taxon>Ajellomycetaceae</taxon>
        <taxon>Paracoccidioides</taxon>
    </lineage>
</organism>
<dbReference type="InParanoid" id="C1GA00"/>
<dbReference type="EMBL" id="KN275960">
    <property type="protein sequence ID" value="EEH48002.1"/>
    <property type="molecule type" value="Genomic_DNA"/>
</dbReference>